<keyword evidence="2" id="KW-0540">Nuclease</keyword>
<dbReference type="Pfam" id="PF04851">
    <property type="entry name" value="ResIII"/>
    <property type="match status" value="1"/>
</dbReference>
<accession>A0A6I1UJ88</accession>
<keyword evidence="2" id="KW-0255">Endonuclease</keyword>
<keyword evidence="2" id="KW-0378">Hydrolase</keyword>
<dbReference type="Proteomes" id="UP000436302">
    <property type="component" value="Unassembled WGS sequence"/>
</dbReference>
<dbReference type="AlphaFoldDB" id="A0A6I1UJ88"/>
<dbReference type="InterPro" id="IPR014001">
    <property type="entry name" value="Helicase_ATP-bd"/>
</dbReference>
<name>A0A6I1UJ88_STRMT</name>
<protein>
    <submittedName>
        <fullName evidence="2">Restriction endonuclease subunit R</fullName>
    </submittedName>
</protein>
<dbReference type="GO" id="GO:0003677">
    <property type="term" value="F:DNA binding"/>
    <property type="evidence" value="ECO:0007669"/>
    <property type="project" value="InterPro"/>
</dbReference>
<evidence type="ECO:0000256" key="1">
    <source>
        <dbReference type="ARBA" id="ARBA00023236"/>
    </source>
</evidence>
<dbReference type="SUPFAM" id="SSF52540">
    <property type="entry name" value="P-loop containing nucleoside triphosphate hydrolases"/>
    <property type="match status" value="2"/>
</dbReference>
<dbReference type="Gene3D" id="3.40.50.300">
    <property type="entry name" value="P-loop containing nucleotide triphosphate hydrolases"/>
    <property type="match status" value="2"/>
</dbReference>
<dbReference type="InterPro" id="IPR027417">
    <property type="entry name" value="P-loop_NTPase"/>
</dbReference>
<dbReference type="GO" id="GO:0005524">
    <property type="term" value="F:ATP binding"/>
    <property type="evidence" value="ECO:0007669"/>
    <property type="project" value="InterPro"/>
</dbReference>
<evidence type="ECO:0000313" key="3">
    <source>
        <dbReference type="Proteomes" id="UP000436302"/>
    </source>
</evidence>
<dbReference type="GO" id="GO:0016787">
    <property type="term" value="F:hydrolase activity"/>
    <property type="evidence" value="ECO:0007669"/>
    <property type="project" value="InterPro"/>
</dbReference>
<gene>
    <name evidence="2" type="ORF">GEZ78_04550</name>
</gene>
<keyword evidence="1" id="KW-0227">DNA damage</keyword>
<reference evidence="2 3" key="1">
    <citation type="submission" date="2019-10" db="EMBL/GenBank/DDBJ databases">
        <title>Streptococcus mitis of the oral and urogenital tracts.</title>
        <authorList>
            <person name="Price T."/>
            <person name="Mores C.R."/>
            <person name="Putonti C."/>
            <person name="Wolfe A.J."/>
        </authorList>
    </citation>
    <scope>NUCLEOTIDE SEQUENCE [LARGE SCALE GENOMIC DNA]</scope>
    <source>
        <strain evidence="2 3">SM39</strain>
    </source>
</reference>
<evidence type="ECO:0000313" key="2">
    <source>
        <dbReference type="EMBL" id="MQP82862.1"/>
    </source>
</evidence>
<sequence>MKLNLFSFQQKALNNLRMSVEEARGSYQRTHIPQVISFTAPTGAGKTIVMAALIEDIYCGNGIYVDQPEAIFVWLSDSPDLNEQSKLKIDIKADRIAIGTTVTITDEDFDNEVLEDGHIYFLNTQKLSRSSNLTKKSDKRQYTIWETLQNTINKKVNQLYFIIDEAHRGMQGVEAGKATTIMQKFLKGSENDGIDPMPLVIGMSATIERFNNLVKGTTSTIHNVLITADEVRASGLLKDRIVISYSEESSVSKDMAVLQAATDDWKTKCDHWYQYCYEQHYAQVNPIFVVQVENGNSECISKTDLDTCLKNIQDRTGIKFLRGEVVHTFGQTESTLTIAGLEVAFIEPSRISDDKKIKVVFFKENLSTGWDCPRAETMMSFRSAKDSTYIAQLLGRMVRTPMQMHIQVDDTLNDVHLYLPYFDKVSVNNVIEDLQATEGGNIPTDITGENISNRNLVTLTVRPKSGINEQDEIPDGQMTVFDNVDDSITKATGTLIVGNGKEQSQLESTRLNNININTNFNNDVNRIDSREKTILAHEYSPSDNESTEKYEVDLDFDREAIVKEINESGLLTYNVRNVRINDYLKSLYSIGRLLVQSGLDKKATETIQNEIINKIRLYIENLQKEGIYDSLLEEAREFKLGTQIFDAFGEVVENESNLFTSSFISTDIDIDRQFRLAEARLGNEGIGNIYLNTYFKKDHINNLKIDVILFATDSDCITNLNVYAKETFHKLNDIWRRHIPKLNEKLRRQYERIVSDGDVVSKHNFRLPETITVSINEEGKKYSNHLFVNDNGYTTIKLNSWEEVVLREEFERDDFICWIRNSPRASWALCIPYELNGEKKPMYPDFIIVRRDKNFDDSLIIDLLEPHNPEYKDNLPKAKGLAEYARQNPGVGRIELIREGQDAAGVRRFKRLDMSKMGIRDKVTQAQTDEELMHIFDTDGTYGRTES</sequence>
<dbReference type="SMART" id="SM00487">
    <property type="entry name" value="DEXDc"/>
    <property type="match status" value="1"/>
</dbReference>
<keyword evidence="1" id="KW-0742">SOS response</keyword>
<dbReference type="EMBL" id="WIJV01000018">
    <property type="protein sequence ID" value="MQP82862.1"/>
    <property type="molecule type" value="Genomic_DNA"/>
</dbReference>
<dbReference type="GO" id="GO:0004519">
    <property type="term" value="F:endonuclease activity"/>
    <property type="evidence" value="ECO:0007669"/>
    <property type="project" value="UniProtKB-KW"/>
</dbReference>
<organism evidence="2 3">
    <name type="scientific">Streptococcus mitis</name>
    <dbReference type="NCBI Taxonomy" id="28037"/>
    <lineage>
        <taxon>Bacteria</taxon>
        <taxon>Bacillati</taxon>
        <taxon>Bacillota</taxon>
        <taxon>Bacilli</taxon>
        <taxon>Lactobacillales</taxon>
        <taxon>Streptococcaceae</taxon>
        <taxon>Streptococcus</taxon>
        <taxon>Streptococcus mitis group</taxon>
    </lineage>
</organism>
<dbReference type="InterPro" id="IPR006935">
    <property type="entry name" value="Helicase/UvrB_N"/>
</dbReference>
<proteinExistence type="predicted"/>
<comment type="caution">
    <text evidence="2">The sequence shown here is derived from an EMBL/GenBank/DDBJ whole genome shotgun (WGS) entry which is preliminary data.</text>
</comment>
<dbReference type="RefSeq" id="WP_153209631.1">
    <property type="nucleotide sequence ID" value="NZ_JASHAR010000032.1"/>
</dbReference>
<dbReference type="GO" id="GO:0009432">
    <property type="term" value="P:SOS response"/>
    <property type="evidence" value="ECO:0007669"/>
    <property type="project" value="UniProtKB-KW"/>
</dbReference>